<dbReference type="Proteomes" id="UP000663891">
    <property type="component" value="Unassembled WGS sequence"/>
</dbReference>
<evidence type="ECO:0000256" key="5">
    <source>
        <dbReference type="ARBA" id="ARBA00022833"/>
    </source>
</evidence>
<sequence>MLTNMTCINIPLASLSSRSDDKFIQLKMFASPQFMSNHSTTCGKFDIRSTYTVYAKSVNAIIDNFCSILQAHPMILIYLNDYKNENHASPAAYIFFLKLFTYLQYPMLTFHYFHPFHPEYLPSLRFFQLAPTYREEARALISLMERYDWNTFSLIIESRLPGEEELIAEFEEHGNEQRNCKKTSCDRTHLKGQKKLTILSKIDMKSNNPFHIRQQLSLMNAETRVIIVHTTSTLASLIVKQASNMSLTGSEYMWIMSSIVLSTYSAGSEPKMNPYDKPNRRKVDFFAGTLALYNDVTRDTVLNRFDKDIGPILINIFSKIIHIDEIKQWNENLTTPKRFLSRDHSLCRRLFADTKSLNQTFLKHSYPNLYNLLKDEFKRAYGVFQQDGLAVAANYSVLNYQTPDKEWKTVGQYVNSTLTIADIQWPGERSKPPPGKPVIYYLKVVTLEEPPFVMLKDPSTAGKCQAGSVICRIGPENSGANHSDPQHYQCCSGFYIDIFNVLKERLKFEFELYQVFDRTWGARNPTTNKWNGLIAELLENRADLTLTSLKVTTERNLAVDFSVPLMETGIALIVSLRQGDISTTAFLKPYDYRIWILILLVTLHGVAIMVFLFEYFKKRFTDHHIHSEIENGRMFCKAPCQYILDLFFRPGTKKALNMTFFQSVWLTWVILFRAPAKVNNPKSFTSKFMANIWACFCLAFTASYTANLAAFMITKDVYFDLSGITDPRISNPYSVKPPFLFGTVANGSTDEVVKTNHKLIYSYMKPFMKKNVSEGVKALKAQELHAFLYDAVVLDYLSGQDDGCKLRVVGNWYAMTGYGIAFPKQSKFRDMINKEIIEMHFSGEIERLRRFWFTGACKSNVDQQSDRSSQPLDQRNFTSAFLLLFGGTLIATIILLSDNAYSRFIARSKANLTEDKKSPERKPMLNNNHNLNLNDILHSRREKILEKHIEILQERVHQLETQVSIESLSQPLDDNDKKLTNKSTCLVLPVRYTPEPEPSPRLEITSRMPRDDTSTQLLLVEQSHTRVYETVV</sequence>
<evidence type="ECO:0000256" key="15">
    <source>
        <dbReference type="ARBA" id="ARBA00034100"/>
    </source>
</evidence>
<dbReference type="EMBL" id="CAJNON010000908">
    <property type="protein sequence ID" value="CAF1402279.1"/>
    <property type="molecule type" value="Genomic_DNA"/>
</dbReference>
<dbReference type="InterPro" id="IPR001828">
    <property type="entry name" value="ANF_lig-bd_rcpt"/>
</dbReference>
<keyword evidence="5" id="KW-0862">Zinc</keyword>
<evidence type="ECO:0000313" key="19">
    <source>
        <dbReference type="EMBL" id="CAF1402279.1"/>
    </source>
</evidence>
<dbReference type="PANTHER" id="PTHR18966">
    <property type="entry name" value="IONOTROPIC GLUTAMATE RECEPTOR"/>
    <property type="match status" value="1"/>
</dbReference>
<keyword evidence="4" id="KW-0479">Metal-binding</keyword>
<dbReference type="SUPFAM" id="SSF53822">
    <property type="entry name" value="Periplasmic binding protein-like I"/>
    <property type="match status" value="1"/>
</dbReference>
<dbReference type="Proteomes" id="UP000663845">
    <property type="component" value="Unassembled WGS sequence"/>
</dbReference>
<keyword evidence="11" id="KW-0325">Glycoprotein</keyword>
<evidence type="ECO:0000256" key="14">
    <source>
        <dbReference type="ARBA" id="ARBA00023303"/>
    </source>
</evidence>
<evidence type="ECO:0000256" key="6">
    <source>
        <dbReference type="ARBA" id="ARBA00022989"/>
    </source>
</evidence>
<dbReference type="Pfam" id="PF10613">
    <property type="entry name" value="Lig_chan-Glu_bd"/>
    <property type="match status" value="1"/>
</dbReference>
<feature type="transmembrane region" description="Helical" evidence="16">
    <location>
        <begin position="877"/>
        <end position="897"/>
    </location>
</feature>
<evidence type="ECO:0000256" key="12">
    <source>
        <dbReference type="ARBA" id="ARBA00023257"/>
    </source>
</evidence>
<feature type="transmembrane region" description="Helical" evidence="16">
    <location>
        <begin position="655"/>
        <end position="676"/>
    </location>
</feature>
<dbReference type="GO" id="GO:0045211">
    <property type="term" value="C:postsynaptic membrane"/>
    <property type="evidence" value="ECO:0007669"/>
    <property type="project" value="UniProtKB-SubCell"/>
</dbReference>
<evidence type="ECO:0000256" key="1">
    <source>
        <dbReference type="ARBA" id="ARBA00004141"/>
    </source>
</evidence>
<dbReference type="Proteomes" id="UP000663844">
    <property type="component" value="Unassembled WGS sequence"/>
</dbReference>
<evidence type="ECO:0000256" key="13">
    <source>
        <dbReference type="ARBA" id="ARBA00023286"/>
    </source>
</evidence>
<evidence type="ECO:0000256" key="4">
    <source>
        <dbReference type="ARBA" id="ARBA00022723"/>
    </source>
</evidence>
<dbReference type="InterPro" id="IPR015683">
    <property type="entry name" value="Ionotropic_Glu_rcpt"/>
</dbReference>
<dbReference type="OrthoDB" id="10021145at2759"/>
<dbReference type="Pfam" id="PF01094">
    <property type="entry name" value="ANF_receptor"/>
    <property type="match status" value="1"/>
</dbReference>
<dbReference type="SMART" id="SM00079">
    <property type="entry name" value="PBPe"/>
    <property type="match status" value="1"/>
</dbReference>
<dbReference type="Pfam" id="PF00060">
    <property type="entry name" value="Lig_chan"/>
    <property type="match status" value="1"/>
</dbReference>
<gene>
    <name evidence="20" type="ORF">JYZ213_LOCUS40786</name>
    <name evidence="21" type="ORF">OKA104_LOCUS17036</name>
    <name evidence="22" type="ORF">OXD698_LOCUS23696</name>
    <name evidence="19" type="ORF">VCS650_LOCUS36565</name>
</gene>
<dbReference type="InterPro" id="IPR019594">
    <property type="entry name" value="Glu/Gly-bd"/>
</dbReference>
<keyword evidence="12" id="KW-0628">Postsynaptic cell membrane</keyword>
<organism evidence="21 23">
    <name type="scientific">Adineta steineri</name>
    <dbReference type="NCBI Taxonomy" id="433720"/>
    <lineage>
        <taxon>Eukaryota</taxon>
        <taxon>Metazoa</taxon>
        <taxon>Spiralia</taxon>
        <taxon>Gnathifera</taxon>
        <taxon>Rotifera</taxon>
        <taxon>Eurotatoria</taxon>
        <taxon>Bdelloidea</taxon>
        <taxon>Adinetida</taxon>
        <taxon>Adinetidae</taxon>
        <taxon>Adineta</taxon>
    </lineage>
</organism>
<dbReference type="EMBL" id="CAJNOG010001545">
    <property type="protein sequence ID" value="CAF1452735.1"/>
    <property type="molecule type" value="Genomic_DNA"/>
</dbReference>
<evidence type="ECO:0000313" key="23">
    <source>
        <dbReference type="Proteomes" id="UP000663881"/>
    </source>
</evidence>
<evidence type="ECO:0000259" key="18">
    <source>
        <dbReference type="SMART" id="SM00918"/>
    </source>
</evidence>
<reference evidence="21" key="1">
    <citation type="submission" date="2021-02" db="EMBL/GenBank/DDBJ databases">
        <authorList>
            <person name="Nowell W R."/>
        </authorList>
    </citation>
    <scope>NUCLEOTIDE SEQUENCE</scope>
</reference>
<comment type="caution">
    <text evidence="21">The sequence shown here is derived from an EMBL/GenBank/DDBJ whole genome shotgun (WGS) entry which is preliminary data.</text>
</comment>
<evidence type="ECO:0000259" key="17">
    <source>
        <dbReference type="SMART" id="SM00079"/>
    </source>
</evidence>
<protein>
    <submittedName>
        <fullName evidence="21">Uncharacterized protein</fullName>
    </submittedName>
</protein>
<feature type="transmembrane region" description="Helical" evidence="16">
    <location>
        <begin position="592"/>
        <end position="613"/>
    </location>
</feature>
<dbReference type="EMBL" id="CAJOAY010000999">
    <property type="protein sequence ID" value="CAF3774928.1"/>
    <property type="molecule type" value="Genomic_DNA"/>
</dbReference>
<accession>A0A818ZWQ9</accession>
<keyword evidence="2" id="KW-0813">Transport</keyword>
<dbReference type="Gene3D" id="3.40.190.10">
    <property type="entry name" value="Periplasmic binding protein-like II"/>
    <property type="match status" value="2"/>
</dbReference>
<dbReference type="InterPro" id="IPR028082">
    <property type="entry name" value="Peripla_BP_I"/>
</dbReference>
<dbReference type="AlphaFoldDB" id="A0A818ZWQ9"/>
<evidence type="ECO:0000256" key="9">
    <source>
        <dbReference type="ARBA" id="ARBA00023136"/>
    </source>
</evidence>
<dbReference type="GO" id="GO:0015276">
    <property type="term" value="F:ligand-gated monoatomic ion channel activity"/>
    <property type="evidence" value="ECO:0007669"/>
    <property type="project" value="InterPro"/>
</dbReference>
<keyword evidence="14" id="KW-0407">Ion channel</keyword>
<evidence type="ECO:0000313" key="22">
    <source>
        <dbReference type="EMBL" id="CAF3896408.1"/>
    </source>
</evidence>
<evidence type="ECO:0000256" key="10">
    <source>
        <dbReference type="ARBA" id="ARBA00023170"/>
    </source>
</evidence>
<feature type="domain" description="Ionotropic glutamate receptor C-terminal" evidence="17">
    <location>
        <begin position="441"/>
        <end position="855"/>
    </location>
</feature>
<evidence type="ECO:0000256" key="11">
    <source>
        <dbReference type="ARBA" id="ARBA00023180"/>
    </source>
</evidence>
<keyword evidence="13" id="KW-1071">Ligand-gated ion channel</keyword>
<keyword evidence="8" id="KW-0406">Ion transport</keyword>
<keyword evidence="6 16" id="KW-1133">Transmembrane helix</keyword>
<evidence type="ECO:0000256" key="16">
    <source>
        <dbReference type="SAM" id="Phobius"/>
    </source>
</evidence>
<keyword evidence="3 16" id="KW-0812">Transmembrane</keyword>
<keyword evidence="10" id="KW-0675">Receptor</keyword>
<comment type="subcellular location">
    <subcellularLocation>
        <location evidence="1">Membrane</location>
        <topology evidence="1">Multi-pass membrane protein</topology>
    </subcellularLocation>
    <subcellularLocation>
        <location evidence="15">Postsynaptic cell membrane</location>
    </subcellularLocation>
</comment>
<dbReference type="SUPFAM" id="SSF53850">
    <property type="entry name" value="Periplasmic binding protein-like II"/>
    <property type="match status" value="1"/>
</dbReference>
<dbReference type="Gene3D" id="3.40.50.2300">
    <property type="match status" value="1"/>
</dbReference>
<dbReference type="GO" id="GO:0046872">
    <property type="term" value="F:metal ion binding"/>
    <property type="evidence" value="ECO:0007669"/>
    <property type="project" value="UniProtKB-KW"/>
</dbReference>
<keyword evidence="9 16" id="KW-0472">Membrane</keyword>
<feature type="domain" description="Ionotropic glutamate receptor L-glutamate and glycine-binding" evidence="18">
    <location>
        <begin position="475"/>
        <end position="539"/>
    </location>
</feature>
<feature type="transmembrane region" description="Helical" evidence="16">
    <location>
        <begin position="688"/>
        <end position="713"/>
    </location>
</feature>
<dbReference type="EMBL" id="CAJOAZ010002119">
    <property type="protein sequence ID" value="CAF3896408.1"/>
    <property type="molecule type" value="Genomic_DNA"/>
</dbReference>
<dbReference type="FunFam" id="3.40.190.10:FF:000009">
    <property type="entry name" value="Putative glutamate receptor ionotropic NMDA 2B"/>
    <property type="match status" value="1"/>
</dbReference>
<proteinExistence type="predicted"/>
<dbReference type="SMART" id="SM00918">
    <property type="entry name" value="Lig_chan-Glu_bd"/>
    <property type="match status" value="1"/>
</dbReference>
<dbReference type="InterPro" id="IPR001320">
    <property type="entry name" value="Iontro_rcpt_C"/>
</dbReference>
<dbReference type="Proteomes" id="UP000663881">
    <property type="component" value="Unassembled WGS sequence"/>
</dbReference>
<evidence type="ECO:0000256" key="3">
    <source>
        <dbReference type="ARBA" id="ARBA00022692"/>
    </source>
</evidence>
<evidence type="ECO:0000313" key="21">
    <source>
        <dbReference type="EMBL" id="CAF3774928.1"/>
    </source>
</evidence>
<name>A0A818ZWQ9_9BILA</name>
<evidence type="ECO:0000256" key="2">
    <source>
        <dbReference type="ARBA" id="ARBA00022448"/>
    </source>
</evidence>
<evidence type="ECO:0000256" key="8">
    <source>
        <dbReference type="ARBA" id="ARBA00023065"/>
    </source>
</evidence>
<evidence type="ECO:0000313" key="20">
    <source>
        <dbReference type="EMBL" id="CAF1452735.1"/>
    </source>
</evidence>
<evidence type="ECO:0000256" key="7">
    <source>
        <dbReference type="ARBA" id="ARBA00023018"/>
    </source>
</evidence>
<keyword evidence="7" id="KW-0770">Synapse</keyword>